<keyword evidence="6 8" id="KW-1133">Transmembrane helix</keyword>
<evidence type="ECO:0000313" key="9">
    <source>
        <dbReference type="EMBL" id="UYM14881.1"/>
    </source>
</evidence>
<proteinExistence type="inferred from homology"/>
<keyword evidence="4" id="KW-1003">Cell membrane</keyword>
<gene>
    <name evidence="9" type="ORF">NX720_18595</name>
</gene>
<evidence type="ECO:0000256" key="5">
    <source>
        <dbReference type="ARBA" id="ARBA00022692"/>
    </source>
</evidence>
<dbReference type="RefSeq" id="WP_262596612.1">
    <property type="nucleotide sequence ID" value="NZ_CP103300.1"/>
</dbReference>
<comment type="similarity">
    <text evidence="2">Belongs to the BCCT transporter (TC 2.A.15) family.</text>
</comment>
<dbReference type="PANTHER" id="PTHR30047">
    <property type="entry name" value="HIGH-AFFINITY CHOLINE TRANSPORT PROTEIN-RELATED"/>
    <property type="match status" value="1"/>
</dbReference>
<dbReference type="Proteomes" id="UP001163255">
    <property type="component" value="Chromosome"/>
</dbReference>
<dbReference type="Pfam" id="PF02028">
    <property type="entry name" value="BCCT"/>
    <property type="match status" value="1"/>
</dbReference>
<evidence type="ECO:0000256" key="4">
    <source>
        <dbReference type="ARBA" id="ARBA00022475"/>
    </source>
</evidence>
<evidence type="ECO:0000256" key="6">
    <source>
        <dbReference type="ARBA" id="ARBA00022989"/>
    </source>
</evidence>
<organism evidence="9 10">
    <name type="scientific">Endozoicomonas euniceicola</name>
    <dbReference type="NCBI Taxonomy" id="1234143"/>
    <lineage>
        <taxon>Bacteria</taxon>
        <taxon>Pseudomonadati</taxon>
        <taxon>Pseudomonadota</taxon>
        <taxon>Gammaproteobacteria</taxon>
        <taxon>Oceanospirillales</taxon>
        <taxon>Endozoicomonadaceae</taxon>
        <taxon>Endozoicomonas</taxon>
    </lineage>
</organism>
<feature type="transmembrane region" description="Helical" evidence="8">
    <location>
        <begin position="318"/>
        <end position="336"/>
    </location>
</feature>
<feature type="transmembrane region" description="Helical" evidence="8">
    <location>
        <begin position="254"/>
        <end position="275"/>
    </location>
</feature>
<keyword evidence="3" id="KW-0813">Transport</keyword>
<feature type="transmembrane region" description="Helical" evidence="8">
    <location>
        <begin position="53"/>
        <end position="71"/>
    </location>
</feature>
<keyword evidence="5 8" id="KW-0812">Transmembrane</keyword>
<evidence type="ECO:0000256" key="3">
    <source>
        <dbReference type="ARBA" id="ARBA00022448"/>
    </source>
</evidence>
<accession>A0ABY6GS47</accession>
<evidence type="ECO:0000256" key="8">
    <source>
        <dbReference type="SAM" id="Phobius"/>
    </source>
</evidence>
<name>A0ABY6GS47_9GAMM</name>
<feature type="transmembrane region" description="Helical" evidence="8">
    <location>
        <begin position="227"/>
        <end position="247"/>
    </location>
</feature>
<sequence length="503" mass="54836">MTDKMSRHSLNKPVFFISSMLIASLLSLAASFPDAMSALFTLLVAMISKYLGWFYALTVTVNLGFASFFCFSRFGSIKLGREDSKPEFSFSAWLAMLFAAGMGTGLMFFGVAEPVIHFASPPVGDSGSLASARQAMQITFLHWGFHAWAIYAVIGLSIAYFSYRHEQPLTFRSCLYPLIGDRVFGRAGHCIDIFAIVGTVFGVATALAIGVLQISSGLQYLFNWQPAALTHSLLIFVITGLATLSAVSGLDKGVVILSRLNLALATALLLLIMALGPTTELLNLFIQNTGLYLSGIIEQSFNLYAYQNRNDWLSDWTLFYWSYWLSWSPFVGMFIARISKGRSVREMIFGTIVVPSALTFMWFTVFGNTSISAVMGNTDSSLATVVEHHESQALFAFLELFPGFQFLSALSVLIVAIFFITSADSCAIVMSILSSNGEESPASWQRVFWSTLSGIAAALLLLVGGLKALEAVTIASALPLSLIMLLTGYGLLRVLVIKEKAGR</sequence>
<evidence type="ECO:0000313" key="10">
    <source>
        <dbReference type="Proteomes" id="UP001163255"/>
    </source>
</evidence>
<feature type="transmembrane region" description="Helical" evidence="8">
    <location>
        <begin position="348"/>
        <end position="367"/>
    </location>
</feature>
<comment type="subcellular location">
    <subcellularLocation>
        <location evidence="1">Cell membrane</location>
        <topology evidence="1">Multi-pass membrane protein</topology>
    </subcellularLocation>
</comment>
<evidence type="ECO:0000256" key="2">
    <source>
        <dbReference type="ARBA" id="ARBA00005658"/>
    </source>
</evidence>
<evidence type="ECO:0000256" key="1">
    <source>
        <dbReference type="ARBA" id="ARBA00004651"/>
    </source>
</evidence>
<feature type="transmembrane region" description="Helical" evidence="8">
    <location>
        <begin position="92"/>
        <end position="112"/>
    </location>
</feature>
<feature type="transmembrane region" description="Helical" evidence="8">
    <location>
        <begin position="193"/>
        <end position="215"/>
    </location>
</feature>
<reference evidence="9" key="1">
    <citation type="submission" date="2022-10" db="EMBL/GenBank/DDBJ databases">
        <title>Completed Genome Sequence of two octocoral isolated bacterium, Endozoicomonas euniceicola EF212T and Endozoicomonas gorgoniicola PS125T.</title>
        <authorList>
            <person name="Chiou Y.-J."/>
            <person name="Chen Y.-H."/>
        </authorList>
    </citation>
    <scope>NUCLEOTIDE SEQUENCE</scope>
    <source>
        <strain evidence="9">EF212</strain>
    </source>
</reference>
<dbReference type="PANTHER" id="PTHR30047:SF7">
    <property type="entry name" value="HIGH-AFFINITY CHOLINE TRANSPORT PROTEIN"/>
    <property type="match status" value="1"/>
</dbReference>
<dbReference type="NCBIfam" id="TIGR00842">
    <property type="entry name" value="bcct"/>
    <property type="match status" value="1"/>
</dbReference>
<keyword evidence="7 8" id="KW-0472">Membrane</keyword>
<keyword evidence="10" id="KW-1185">Reference proteome</keyword>
<feature type="transmembrane region" description="Helical" evidence="8">
    <location>
        <begin position="447"/>
        <end position="466"/>
    </location>
</feature>
<feature type="transmembrane region" description="Helical" evidence="8">
    <location>
        <begin position="145"/>
        <end position="163"/>
    </location>
</feature>
<feature type="transmembrane region" description="Helical" evidence="8">
    <location>
        <begin position="406"/>
        <end position="435"/>
    </location>
</feature>
<protein>
    <submittedName>
        <fullName evidence="9">BCCT family transporter</fullName>
    </submittedName>
</protein>
<evidence type="ECO:0000256" key="7">
    <source>
        <dbReference type="ARBA" id="ARBA00023136"/>
    </source>
</evidence>
<feature type="transmembrane region" description="Helical" evidence="8">
    <location>
        <begin position="472"/>
        <end position="496"/>
    </location>
</feature>
<dbReference type="InterPro" id="IPR000060">
    <property type="entry name" value="BCCT_transptr"/>
</dbReference>
<dbReference type="EMBL" id="CP103300">
    <property type="protein sequence ID" value="UYM14881.1"/>
    <property type="molecule type" value="Genomic_DNA"/>
</dbReference>